<dbReference type="InterPro" id="IPR037218">
    <property type="entry name" value="PTPA_sf"/>
</dbReference>
<keyword evidence="2" id="KW-0963">Cytoplasm</keyword>
<name>A0A7C8UJI6_ORBOL</name>
<reference evidence="4 5" key="1">
    <citation type="submission" date="2019-06" db="EMBL/GenBank/DDBJ databases">
        <authorList>
            <person name="Palmer J.M."/>
        </authorList>
    </citation>
    <scope>NUCLEOTIDE SEQUENCE [LARGE SCALE GENOMIC DNA]</scope>
    <source>
        <strain evidence="4 5">TWF106</strain>
    </source>
</reference>
<dbReference type="EMBL" id="WIWS01000138">
    <property type="protein sequence ID" value="KAF3203129.1"/>
    <property type="molecule type" value="Genomic_DNA"/>
</dbReference>
<evidence type="ECO:0000313" key="5">
    <source>
        <dbReference type="Proteomes" id="UP000472727"/>
    </source>
</evidence>
<dbReference type="Pfam" id="PF03095">
    <property type="entry name" value="PTPA"/>
    <property type="match status" value="1"/>
</dbReference>
<feature type="region of interest" description="Disordered" evidence="3">
    <location>
        <begin position="1"/>
        <end position="39"/>
    </location>
</feature>
<dbReference type="AlphaFoldDB" id="A0A7C8UJI6"/>
<proteinExistence type="inferred from homology"/>
<keyword evidence="2" id="KW-0413">Isomerase</keyword>
<evidence type="ECO:0000256" key="3">
    <source>
        <dbReference type="SAM" id="MobiDB-lite"/>
    </source>
</evidence>
<dbReference type="GO" id="GO:0008160">
    <property type="term" value="F:protein tyrosine phosphatase activator activity"/>
    <property type="evidence" value="ECO:0007669"/>
    <property type="project" value="TreeGrafter"/>
</dbReference>
<accession>A0A7C8UJI6</accession>
<evidence type="ECO:0000256" key="1">
    <source>
        <dbReference type="ARBA" id="ARBA00025287"/>
    </source>
</evidence>
<dbReference type="SUPFAM" id="SSF140984">
    <property type="entry name" value="PTPA-like"/>
    <property type="match status" value="1"/>
</dbReference>
<comment type="similarity">
    <text evidence="2">Belongs to the PTPA-type PPIase family.</text>
</comment>
<dbReference type="GO" id="GO:0005634">
    <property type="term" value="C:nucleus"/>
    <property type="evidence" value="ECO:0007669"/>
    <property type="project" value="TreeGrafter"/>
</dbReference>
<dbReference type="GO" id="GO:0000159">
    <property type="term" value="C:protein phosphatase type 2A complex"/>
    <property type="evidence" value="ECO:0007669"/>
    <property type="project" value="TreeGrafter"/>
</dbReference>
<keyword evidence="2" id="KW-0697">Rotamase</keyword>
<gene>
    <name evidence="4" type="primary">PPP2R4</name>
    <name evidence="4" type="ORF">TWF106_002078</name>
</gene>
<dbReference type="EC" id="5.2.1.8" evidence="2"/>
<dbReference type="InterPro" id="IPR004327">
    <property type="entry name" value="Phstyr_phstse_ac"/>
</dbReference>
<dbReference type="Proteomes" id="UP000472727">
    <property type="component" value="Unassembled WGS sequence"/>
</dbReference>
<comment type="function">
    <text evidence="1">PPIases accelerate the folding of proteins. It catalyzes the cis-trans isomerization of proline imidic peptide bonds in oligopeptides. Acts as a regulatory subunit for PP2A-like phosphatases modulating their activity or substrate specificity, probably by inducing a conformational change in the catalytic subunit, a direct target of the PPIase. Can reactivate inactive phosphatase PP2A-phosphatase methylesterase complexes (PP2Ai) in presence of ATP and Mg(2+) by dissociating the inactive form from the complex.</text>
</comment>
<dbReference type="PANTHER" id="PTHR10012">
    <property type="entry name" value="SERINE/THREONINE-PROTEIN PHOSPHATASE 2A REGULATORY SUBUNIT B"/>
    <property type="match status" value="1"/>
</dbReference>
<comment type="subcellular location">
    <subcellularLocation>
        <location evidence="2">Cytoplasm</location>
    </subcellularLocation>
</comment>
<evidence type="ECO:0000256" key="2">
    <source>
        <dbReference type="RuleBase" id="RU361210"/>
    </source>
</evidence>
<dbReference type="GO" id="GO:0005737">
    <property type="term" value="C:cytoplasm"/>
    <property type="evidence" value="ECO:0007669"/>
    <property type="project" value="UniProtKB-SubCell"/>
</dbReference>
<dbReference type="GO" id="GO:0007052">
    <property type="term" value="P:mitotic spindle organization"/>
    <property type="evidence" value="ECO:0007669"/>
    <property type="project" value="TreeGrafter"/>
</dbReference>
<sequence length="163" mass="18233">MVEPQLPNTTSSPLKLPTPRKPRQDRTPAIPPKPTGQLTIPEKATLSFTTPIRRIVTPADLDLFHASPTYSLLLNFVLSLNEACIDKSLKSGLSYEDETPVIKAILDVLKEVEKLVKENPRVDNGGSRFGNQGFRDFYDALEKVGFTTTHPPTHSYMKLLYKL</sequence>
<feature type="compositionally biased region" description="Polar residues" evidence="3">
    <location>
        <begin position="1"/>
        <end position="13"/>
    </location>
</feature>
<protein>
    <recommendedName>
        <fullName evidence="2">Serine/threonine-protein phosphatase 2A activator</fullName>
        <ecNumber evidence="2">5.2.1.8</ecNumber>
    </recommendedName>
    <alternativeName>
        <fullName evidence="2">Phosphotyrosyl phosphatase activator</fullName>
    </alternativeName>
</protein>
<evidence type="ECO:0000313" key="4">
    <source>
        <dbReference type="EMBL" id="KAF3203129.1"/>
    </source>
</evidence>
<comment type="catalytic activity">
    <reaction evidence="2">
        <text>[protein]-peptidylproline (omega=180) = [protein]-peptidylproline (omega=0)</text>
        <dbReference type="Rhea" id="RHEA:16237"/>
        <dbReference type="Rhea" id="RHEA-COMP:10747"/>
        <dbReference type="Rhea" id="RHEA-COMP:10748"/>
        <dbReference type="ChEBI" id="CHEBI:83833"/>
        <dbReference type="ChEBI" id="CHEBI:83834"/>
        <dbReference type="EC" id="5.2.1.8"/>
    </reaction>
</comment>
<organism evidence="4 5">
    <name type="scientific">Orbilia oligospora</name>
    <name type="common">Nematode-trapping fungus</name>
    <name type="synonym">Arthrobotrys oligospora</name>
    <dbReference type="NCBI Taxonomy" id="2813651"/>
    <lineage>
        <taxon>Eukaryota</taxon>
        <taxon>Fungi</taxon>
        <taxon>Dikarya</taxon>
        <taxon>Ascomycota</taxon>
        <taxon>Pezizomycotina</taxon>
        <taxon>Orbiliomycetes</taxon>
        <taxon>Orbiliales</taxon>
        <taxon>Orbiliaceae</taxon>
        <taxon>Orbilia</taxon>
    </lineage>
</organism>
<dbReference type="GO" id="GO:0003755">
    <property type="term" value="F:peptidyl-prolyl cis-trans isomerase activity"/>
    <property type="evidence" value="ECO:0007669"/>
    <property type="project" value="UniProtKB-KW"/>
</dbReference>
<comment type="caution">
    <text evidence="4">The sequence shown here is derived from an EMBL/GenBank/DDBJ whole genome shotgun (WGS) entry which is preliminary data.</text>
</comment>
<dbReference type="PANTHER" id="PTHR10012:SF5">
    <property type="entry name" value="SERINE_THREONINE-PROTEIN PHOSPHATASE 2A ACTIVATOR 2"/>
    <property type="match status" value="1"/>
</dbReference>